<protein>
    <recommendedName>
        <fullName evidence="2">HNH nuclease domain-containing protein</fullName>
    </recommendedName>
</protein>
<dbReference type="EMBL" id="MOOK01000075">
    <property type="protein sequence ID" value="OUB55575.1"/>
    <property type="molecule type" value="Genomic_DNA"/>
</dbReference>
<evidence type="ECO:0000313" key="3">
    <source>
        <dbReference type="EMBL" id="OUB55575.1"/>
    </source>
</evidence>
<dbReference type="InterPro" id="IPR002711">
    <property type="entry name" value="HNH"/>
</dbReference>
<evidence type="ECO:0000313" key="5">
    <source>
        <dbReference type="Proteomes" id="UP000194816"/>
    </source>
</evidence>
<dbReference type="EMBL" id="MOOK01000074">
    <property type="protein sequence ID" value="OUB55604.1"/>
    <property type="molecule type" value="Genomic_DNA"/>
</dbReference>
<dbReference type="Pfam" id="PF01844">
    <property type="entry name" value="HNH"/>
    <property type="match status" value="1"/>
</dbReference>
<name>A0A9X6M250_BACUH</name>
<dbReference type="SMART" id="SM00507">
    <property type="entry name" value="HNHc"/>
    <property type="match status" value="1"/>
</dbReference>
<dbReference type="GO" id="GO:0008270">
    <property type="term" value="F:zinc ion binding"/>
    <property type="evidence" value="ECO:0007669"/>
    <property type="project" value="InterPro"/>
</dbReference>
<comment type="caution">
    <text evidence="4">The sequence shown here is derived from an EMBL/GenBank/DDBJ whole genome shotgun (WGS) entry which is preliminary data.</text>
</comment>
<evidence type="ECO:0000256" key="1">
    <source>
        <dbReference type="SAM" id="Coils"/>
    </source>
</evidence>
<reference evidence="4 5" key="1">
    <citation type="submission" date="2016-10" db="EMBL/GenBank/DDBJ databases">
        <title>Comparative genomics of Bacillus thuringiensis reveals a path to pathogens against multiple invertebrate hosts.</title>
        <authorList>
            <person name="Zheng J."/>
            <person name="Gao Q."/>
            <person name="Liu H."/>
            <person name="Peng D."/>
            <person name="Ruan L."/>
            <person name="Sun M."/>
        </authorList>
    </citation>
    <scope>NUCLEOTIDE SEQUENCE [LARGE SCALE GENOMIC DNA]</scope>
    <source>
        <strain evidence="4">BGSC 4AU1</strain>
    </source>
</reference>
<dbReference type="CDD" id="cd00085">
    <property type="entry name" value="HNHc"/>
    <property type="match status" value="1"/>
</dbReference>
<dbReference type="AlphaFoldDB" id="A0A9X6M250"/>
<accession>A0A9X6M250</accession>
<proteinExistence type="predicted"/>
<dbReference type="InterPro" id="IPR052892">
    <property type="entry name" value="NA-targeting_endonuclease"/>
</dbReference>
<evidence type="ECO:0000259" key="2">
    <source>
        <dbReference type="SMART" id="SM00507"/>
    </source>
</evidence>
<gene>
    <name evidence="4" type="ORF">BK716_07610</name>
    <name evidence="3" type="ORF">BK716_07755</name>
</gene>
<keyword evidence="1" id="KW-0175">Coiled coil</keyword>
<dbReference type="InterPro" id="IPR003615">
    <property type="entry name" value="HNH_nuc"/>
</dbReference>
<dbReference type="Gene3D" id="1.10.30.50">
    <property type="match status" value="1"/>
</dbReference>
<organism evidence="4 5">
    <name type="scientific">Bacillus thuringiensis subsp. higo</name>
    <dbReference type="NCBI Taxonomy" id="132266"/>
    <lineage>
        <taxon>Bacteria</taxon>
        <taxon>Bacillati</taxon>
        <taxon>Bacillota</taxon>
        <taxon>Bacilli</taxon>
        <taxon>Bacillales</taxon>
        <taxon>Bacillaceae</taxon>
        <taxon>Bacillus</taxon>
        <taxon>Bacillus cereus group</taxon>
    </lineage>
</organism>
<dbReference type="Proteomes" id="UP000194816">
    <property type="component" value="Unassembled WGS sequence"/>
</dbReference>
<dbReference type="GO" id="GO:0003676">
    <property type="term" value="F:nucleic acid binding"/>
    <property type="evidence" value="ECO:0007669"/>
    <property type="project" value="InterPro"/>
</dbReference>
<feature type="domain" description="HNH nuclease" evidence="2">
    <location>
        <begin position="150"/>
        <end position="218"/>
    </location>
</feature>
<evidence type="ECO:0000313" key="4">
    <source>
        <dbReference type="EMBL" id="OUB55604.1"/>
    </source>
</evidence>
<feature type="coiled-coil region" evidence="1">
    <location>
        <begin position="61"/>
        <end position="88"/>
    </location>
</feature>
<dbReference type="PANTHER" id="PTHR33877">
    <property type="entry name" value="SLL1193 PROTEIN"/>
    <property type="match status" value="1"/>
</dbReference>
<sequence>MVTLMMDGKVCTKCGEFKDYKEYHKNKTYKDGRNGKCKVCRAEIDKLYYQKNRERHNKRTKEYYEENKEKILNKCKEYREENKERIAESKKNWAARNKVRKSEQEKRWRENNEERNIKMKKKWYKKNRDRVYSNLLKRRSLKHYVRFEGVRRKKLLDRDNWTCRRCGTWVHDLNVGGNENRHLWDNEHKAHIDHIIPISKGGDSTIENLQVLCRTCNLSKSDKTEIGFEI</sequence>
<dbReference type="GO" id="GO:0004519">
    <property type="term" value="F:endonuclease activity"/>
    <property type="evidence" value="ECO:0007669"/>
    <property type="project" value="InterPro"/>
</dbReference>
<dbReference type="PANTHER" id="PTHR33877:SF2">
    <property type="entry name" value="OS07G0170200 PROTEIN"/>
    <property type="match status" value="1"/>
</dbReference>